<dbReference type="Pfam" id="PF00583">
    <property type="entry name" value="Acetyltransf_1"/>
    <property type="match status" value="1"/>
</dbReference>
<dbReference type="AlphaFoldDB" id="A0AB74TX64"/>
<keyword evidence="6" id="KW-0687">Ribonucleoprotein</keyword>
<proteinExistence type="inferred from homology"/>
<dbReference type="InterPro" id="IPR016181">
    <property type="entry name" value="Acyl_CoA_acyltransferase"/>
</dbReference>
<reference evidence="6" key="1">
    <citation type="submission" date="2023-12" db="EMBL/GenBank/DDBJ databases">
        <title>Dolosigranulum savutii sp. nov. isolated from human upper respiratory samples collected in Botswana.</title>
        <authorList>
            <person name="Kelly M.S."/>
        </authorList>
    </citation>
    <scope>NUCLEOTIDE SEQUENCE</scope>
    <source>
        <strain evidence="6">MSK211</strain>
    </source>
</reference>
<protein>
    <submittedName>
        <fullName evidence="6">Ribosomal protein S18-alanine N-acetyltransferase</fullName>
        <ecNumber evidence="6">2.3.1.266</ecNumber>
    </submittedName>
</protein>
<dbReference type="PROSITE" id="PS51186">
    <property type="entry name" value="GNAT"/>
    <property type="match status" value="1"/>
</dbReference>
<evidence type="ECO:0000313" key="6">
    <source>
        <dbReference type="EMBL" id="XBC51044.1"/>
    </source>
</evidence>
<dbReference type="RefSeq" id="WP_347299109.1">
    <property type="nucleotide sequence ID" value="NZ_CP142436.1"/>
</dbReference>
<dbReference type="PANTHER" id="PTHR43420">
    <property type="entry name" value="ACETYLTRANSFERASE"/>
    <property type="match status" value="1"/>
</dbReference>
<evidence type="ECO:0000256" key="4">
    <source>
        <dbReference type="ARBA" id="ARBA00023315"/>
    </source>
</evidence>
<feature type="domain" description="N-acetyltransferase" evidence="5">
    <location>
        <begin position="44"/>
        <end position="190"/>
    </location>
</feature>
<keyword evidence="2" id="KW-0963">Cytoplasm</keyword>
<organism evidence="6">
    <name type="scientific">Dolosigranulum savutiense</name>
    <dbReference type="NCBI Taxonomy" id="3110288"/>
    <lineage>
        <taxon>Bacteria</taxon>
        <taxon>Bacillati</taxon>
        <taxon>Bacillota</taxon>
        <taxon>Bacilli</taxon>
        <taxon>Lactobacillales</taxon>
        <taxon>Carnobacteriaceae</taxon>
        <taxon>Dolosigranulum</taxon>
    </lineage>
</organism>
<dbReference type="NCBIfam" id="TIGR01575">
    <property type="entry name" value="rimI"/>
    <property type="match status" value="1"/>
</dbReference>
<evidence type="ECO:0000256" key="1">
    <source>
        <dbReference type="ARBA" id="ARBA00005395"/>
    </source>
</evidence>
<dbReference type="PANTHER" id="PTHR43420:SF44">
    <property type="entry name" value="ACETYLTRANSFERASE YPEA"/>
    <property type="match status" value="1"/>
</dbReference>
<sequence length="190" mass="21762">MINMLKKLNTWINSFKQMPHVKRPLAETIQLTSSRYIINDRTVLAVRMGQLSDITALIKIQEQCYQGRAPWHRQALVNEMVDNPDSLFIVVYDEGYPVAFISAWFRQGECHITNIATIPSYSRQGIATCLINQITDMARSLAITVMTLEVRLSNTSAQRLYQTLGFEADTIRVGYYSDTKEDAVHMVREL</sequence>
<dbReference type="EMBL" id="CP142436">
    <property type="protein sequence ID" value="XBC51044.1"/>
    <property type="molecule type" value="Genomic_DNA"/>
</dbReference>
<dbReference type="CDD" id="cd04301">
    <property type="entry name" value="NAT_SF"/>
    <property type="match status" value="1"/>
</dbReference>
<dbReference type="GO" id="GO:0005840">
    <property type="term" value="C:ribosome"/>
    <property type="evidence" value="ECO:0007669"/>
    <property type="project" value="UniProtKB-KW"/>
</dbReference>
<name>A0AB74TX64_9LACT</name>
<dbReference type="EC" id="2.3.1.266" evidence="6"/>
<dbReference type="InterPro" id="IPR000182">
    <property type="entry name" value="GNAT_dom"/>
</dbReference>
<evidence type="ECO:0000256" key="2">
    <source>
        <dbReference type="ARBA" id="ARBA00022490"/>
    </source>
</evidence>
<dbReference type="InterPro" id="IPR050680">
    <property type="entry name" value="YpeA/RimI_acetyltransf"/>
</dbReference>
<comment type="similarity">
    <text evidence="1">Belongs to the acetyltransferase family. RimI subfamily.</text>
</comment>
<gene>
    <name evidence="6" type="primary">rimI</name>
    <name evidence="6" type="ORF">VUQ07_07335</name>
</gene>
<dbReference type="SUPFAM" id="SSF55729">
    <property type="entry name" value="Acyl-CoA N-acyltransferases (Nat)"/>
    <property type="match status" value="1"/>
</dbReference>
<accession>A0AB74TX64</accession>
<dbReference type="Gene3D" id="3.40.630.30">
    <property type="match status" value="1"/>
</dbReference>
<evidence type="ECO:0000259" key="5">
    <source>
        <dbReference type="PROSITE" id="PS51186"/>
    </source>
</evidence>
<keyword evidence="4 6" id="KW-0012">Acyltransferase</keyword>
<keyword evidence="3 6" id="KW-0808">Transferase</keyword>
<dbReference type="GO" id="GO:0008999">
    <property type="term" value="F:protein-N-terminal-alanine acetyltransferase activity"/>
    <property type="evidence" value="ECO:0007669"/>
    <property type="project" value="UniProtKB-EC"/>
</dbReference>
<keyword evidence="6" id="KW-0689">Ribosomal protein</keyword>
<dbReference type="InterPro" id="IPR006464">
    <property type="entry name" value="AcTrfase_RimI/Ard1"/>
</dbReference>
<evidence type="ECO:0000256" key="3">
    <source>
        <dbReference type="ARBA" id="ARBA00022679"/>
    </source>
</evidence>